<evidence type="ECO:0000313" key="5">
    <source>
        <dbReference type="EMBL" id="MDQ1209444.1"/>
    </source>
</evidence>
<accession>A0ABU0UY14</accession>
<dbReference type="InterPro" id="IPR002053">
    <property type="entry name" value="Glyco_hydro_25"/>
</dbReference>
<dbReference type="InterPro" id="IPR017853">
    <property type="entry name" value="GH"/>
</dbReference>
<proteinExistence type="inferred from homology"/>
<dbReference type="Pfam" id="PF01183">
    <property type="entry name" value="Glyco_hydro_25"/>
    <property type="match status" value="1"/>
</dbReference>
<dbReference type="PANTHER" id="PTHR34135">
    <property type="entry name" value="LYSOZYME"/>
    <property type="match status" value="1"/>
</dbReference>
<feature type="transmembrane region" description="Helical" evidence="4">
    <location>
        <begin position="20"/>
        <end position="45"/>
    </location>
</feature>
<dbReference type="PANTHER" id="PTHR34135:SF2">
    <property type="entry name" value="LYSOZYME"/>
    <property type="match status" value="1"/>
</dbReference>
<dbReference type="Gene3D" id="3.20.20.80">
    <property type="entry name" value="Glycosidases"/>
    <property type="match status" value="1"/>
</dbReference>
<protein>
    <submittedName>
        <fullName evidence="5">Lysozyme</fullName>
    </submittedName>
</protein>
<gene>
    <name evidence="5" type="ORF">QE380_002367</name>
</gene>
<keyword evidence="4" id="KW-0472">Membrane</keyword>
<dbReference type="InterPro" id="IPR018077">
    <property type="entry name" value="Glyco_hydro_fam25_subgr"/>
</dbReference>
<dbReference type="Proteomes" id="UP001233360">
    <property type="component" value="Unassembled WGS sequence"/>
</dbReference>
<dbReference type="SUPFAM" id="SSF51445">
    <property type="entry name" value="(Trans)glycosidases"/>
    <property type="match status" value="1"/>
</dbReference>
<dbReference type="EMBL" id="JAUTBK010000002">
    <property type="protein sequence ID" value="MDQ1209444.1"/>
    <property type="molecule type" value="Genomic_DNA"/>
</dbReference>
<comment type="similarity">
    <text evidence="1">Belongs to the glycosyl hydrolase 25 family.</text>
</comment>
<organism evidence="5 6">
    <name type="scientific">Acinetobacter baylyi</name>
    <dbReference type="NCBI Taxonomy" id="202950"/>
    <lineage>
        <taxon>Bacteria</taxon>
        <taxon>Pseudomonadati</taxon>
        <taxon>Pseudomonadota</taxon>
        <taxon>Gammaproteobacteria</taxon>
        <taxon>Moraxellales</taxon>
        <taxon>Moraxellaceae</taxon>
        <taxon>Acinetobacter</taxon>
    </lineage>
</organism>
<evidence type="ECO:0000256" key="2">
    <source>
        <dbReference type="ARBA" id="ARBA00022801"/>
    </source>
</evidence>
<evidence type="ECO:0000256" key="1">
    <source>
        <dbReference type="ARBA" id="ARBA00010646"/>
    </source>
</evidence>
<keyword evidence="4" id="KW-0812">Transmembrane</keyword>
<evidence type="ECO:0000256" key="3">
    <source>
        <dbReference type="ARBA" id="ARBA00023295"/>
    </source>
</evidence>
<dbReference type="SMART" id="SM00641">
    <property type="entry name" value="Glyco_25"/>
    <property type="match status" value="1"/>
</dbReference>
<keyword evidence="3" id="KW-0326">Glycosidase</keyword>
<keyword evidence="4" id="KW-1133">Transmembrane helix</keyword>
<sequence>MIRQIIHHKVGMKLPHQLRLLYSPKFLGIGFSLVMVILIYVGFFYNQMASAQDYTVRGFDVSHHQGNIDWAKISPQKFQFVYLKATEGGDFQDPKFQENWLKAREYQFHVGAYHFYRLCRDGKTQAENFIATVPKKIDALPPVIDLEYDANCINTYTKEQLLEQIKVMHDLLKAHYGKQPIFYVSKNFYHIVLMGSFQNAPLWIRDYDGKPELKDDRQWLFWQYTSKGSIKGIEKPVDLNVYAGSLQHWQQFVNQKSQIANTVK</sequence>
<keyword evidence="2" id="KW-0378">Hydrolase</keyword>
<keyword evidence="6" id="KW-1185">Reference proteome</keyword>
<name>A0ABU0UY14_ACIBI</name>
<dbReference type="PROSITE" id="PS51904">
    <property type="entry name" value="GLYCOSYL_HYDROL_F25_2"/>
    <property type="match status" value="1"/>
</dbReference>
<comment type="caution">
    <text evidence="5">The sequence shown here is derived from an EMBL/GenBank/DDBJ whole genome shotgun (WGS) entry which is preliminary data.</text>
</comment>
<evidence type="ECO:0000313" key="6">
    <source>
        <dbReference type="Proteomes" id="UP001233360"/>
    </source>
</evidence>
<evidence type="ECO:0000256" key="4">
    <source>
        <dbReference type="SAM" id="Phobius"/>
    </source>
</evidence>
<dbReference type="CDD" id="cd06413">
    <property type="entry name" value="GH25_muramidase_1"/>
    <property type="match status" value="1"/>
</dbReference>
<reference evidence="5 6" key="1">
    <citation type="submission" date="2023-07" db="EMBL/GenBank/DDBJ databases">
        <title>Functional and genomic diversity of the sorghum phyllosphere microbiome.</title>
        <authorList>
            <person name="Shade A."/>
        </authorList>
    </citation>
    <scope>NUCLEOTIDE SEQUENCE [LARGE SCALE GENOMIC DNA]</scope>
    <source>
        <strain evidence="5 6">SORGH_AS_0887</strain>
    </source>
</reference>